<sequence>MKTLKNLTLALVATATLVACDNSKKDQAQKNVDAFSNYVDSVSVVSTENLNANWEEIERVYTEKKLQAQSDVETTDDSGVLKSKLNEANSKYTEFKDKHLASSQELVLAKNKMTFRNTFFKGQEIGDDMSFAWVNKDNILSVYDTFVTTAIENKDSYSREDWDEIKMMYEALDSRKNTVEKEGLSSSDNLKIASLKVKFAPTYTIKRTGAKTEENAEAKK</sequence>
<comment type="caution">
    <text evidence="1">The sequence shown here is derived from an EMBL/GenBank/DDBJ whole genome shotgun (WGS) entry which is preliminary data.</text>
</comment>
<dbReference type="RefSeq" id="WP_379802879.1">
    <property type="nucleotide sequence ID" value="NZ_JBHUOL010000001.1"/>
</dbReference>
<dbReference type="EMBL" id="JBHUOL010000001">
    <property type="protein sequence ID" value="MFD2907132.1"/>
    <property type="molecule type" value="Genomic_DNA"/>
</dbReference>
<dbReference type="PROSITE" id="PS51257">
    <property type="entry name" value="PROKAR_LIPOPROTEIN"/>
    <property type="match status" value="1"/>
</dbReference>
<evidence type="ECO:0000313" key="2">
    <source>
        <dbReference type="Proteomes" id="UP001597549"/>
    </source>
</evidence>
<evidence type="ECO:0008006" key="3">
    <source>
        <dbReference type="Google" id="ProtNLM"/>
    </source>
</evidence>
<gene>
    <name evidence="1" type="ORF">ACFSX9_00145</name>
</gene>
<keyword evidence="2" id="KW-1185">Reference proteome</keyword>
<accession>A0ABW5Z304</accession>
<protein>
    <recommendedName>
        <fullName evidence="3">Lipoprotein</fullName>
    </recommendedName>
</protein>
<organism evidence="1 2">
    <name type="scientific">Flavobacterium ardleyense</name>
    <dbReference type="NCBI Taxonomy" id="2038737"/>
    <lineage>
        <taxon>Bacteria</taxon>
        <taxon>Pseudomonadati</taxon>
        <taxon>Bacteroidota</taxon>
        <taxon>Flavobacteriia</taxon>
        <taxon>Flavobacteriales</taxon>
        <taxon>Flavobacteriaceae</taxon>
        <taxon>Flavobacterium</taxon>
    </lineage>
</organism>
<proteinExistence type="predicted"/>
<dbReference type="Proteomes" id="UP001597549">
    <property type="component" value="Unassembled WGS sequence"/>
</dbReference>
<reference evidence="2" key="1">
    <citation type="journal article" date="2019" name="Int. J. Syst. Evol. Microbiol.">
        <title>The Global Catalogue of Microorganisms (GCM) 10K type strain sequencing project: providing services to taxonomists for standard genome sequencing and annotation.</title>
        <authorList>
            <consortium name="The Broad Institute Genomics Platform"/>
            <consortium name="The Broad Institute Genome Sequencing Center for Infectious Disease"/>
            <person name="Wu L."/>
            <person name="Ma J."/>
        </authorList>
    </citation>
    <scope>NUCLEOTIDE SEQUENCE [LARGE SCALE GENOMIC DNA]</scope>
    <source>
        <strain evidence="2">KCTC 52644</strain>
    </source>
</reference>
<evidence type="ECO:0000313" key="1">
    <source>
        <dbReference type="EMBL" id="MFD2907132.1"/>
    </source>
</evidence>
<name>A0ABW5Z304_9FLAO</name>